<proteinExistence type="predicted"/>
<accession>A0A101V407</accession>
<organism evidence="1 2">
    <name type="scientific">Streptomyces dysideae</name>
    <dbReference type="NCBI Taxonomy" id="909626"/>
    <lineage>
        <taxon>Bacteria</taxon>
        <taxon>Bacillati</taxon>
        <taxon>Actinomycetota</taxon>
        <taxon>Actinomycetes</taxon>
        <taxon>Kitasatosporales</taxon>
        <taxon>Streptomycetaceae</taxon>
        <taxon>Streptomyces</taxon>
    </lineage>
</organism>
<gene>
    <name evidence="1" type="ORF">AQJ91_05810</name>
</gene>
<evidence type="ECO:0000313" key="1">
    <source>
        <dbReference type="EMBL" id="KUO22098.1"/>
    </source>
</evidence>
<protein>
    <submittedName>
        <fullName evidence="1">Uncharacterized protein</fullName>
    </submittedName>
</protein>
<evidence type="ECO:0000313" key="2">
    <source>
        <dbReference type="Proteomes" id="UP000053260"/>
    </source>
</evidence>
<name>A0A101V407_9ACTN</name>
<dbReference type="STRING" id="909626.AQJ91_05810"/>
<dbReference type="RefSeq" id="WP_067017032.1">
    <property type="nucleotide sequence ID" value="NZ_KQ949076.1"/>
</dbReference>
<comment type="caution">
    <text evidence="1">The sequence shown here is derived from an EMBL/GenBank/DDBJ whole genome shotgun (WGS) entry which is preliminary data.</text>
</comment>
<sequence>MTILSVYDKAVQLQNRARQIAAGAVGEKEATRVLSRTKELRAALAELRNQVELSHALAGLGAAAKPDLAGIDAARTAFDRKARNGLPSDTVFNTARRKVQEFTDRLKGDNSEAWSSWATARIAGLPLARIPMLSADEREAARGREKELRQAAAAKNLSKAGITLFTGTYAILAEALHDKSDPPKELLDLLDRLEKRPSPTLRDITDADIALLRQFDMDLHITLQRTGA</sequence>
<dbReference type="EMBL" id="LMXB01000019">
    <property type="protein sequence ID" value="KUO22098.1"/>
    <property type="molecule type" value="Genomic_DNA"/>
</dbReference>
<dbReference type="AlphaFoldDB" id="A0A101V407"/>
<keyword evidence="2" id="KW-1185">Reference proteome</keyword>
<reference evidence="1 2" key="1">
    <citation type="submission" date="2015-10" db="EMBL/GenBank/DDBJ databases">
        <title>Draft genome sequence of Streptomyces sp. RV15, isolated from a marine sponge.</title>
        <authorList>
            <person name="Ruckert C."/>
            <person name="Abdelmohsen U.R."/>
            <person name="Winkler A."/>
            <person name="Hentschel U."/>
            <person name="Kalinowski J."/>
            <person name="Kampfer P."/>
            <person name="Glaeser S."/>
        </authorList>
    </citation>
    <scope>NUCLEOTIDE SEQUENCE [LARGE SCALE GENOMIC DNA]</scope>
    <source>
        <strain evidence="1 2">RV15</strain>
    </source>
</reference>
<dbReference type="OrthoDB" id="4291069at2"/>
<dbReference type="Proteomes" id="UP000053260">
    <property type="component" value="Unassembled WGS sequence"/>
</dbReference>